<reference evidence="2 3" key="1">
    <citation type="submission" date="2017-03" db="EMBL/GenBank/DDBJ databases">
        <title>Isolation of Levoglucosan Utilizing Bacteria.</title>
        <authorList>
            <person name="Arya A.S."/>
        </authorList>
    </citation>
    <scope>NUCLEOTIDE SEQUENCE [LARGE SCALE GENOMIC DNA]</scope>
    <source>
        <strain evidence="2 3">MEC069</strain>
    </source>
</reference>
<feature type="domain" description="DUF4178" evidence="1">
    <location>
        <begin position="30"/>
        <end position="166"/>
    </location>
</feature>
<dbReference type="OrthoDB" id="2381171at2"/>
<accession>A0A4Y8QAC4</accession>
<evidence type="ECO:0000259" key="1">
    <source>
        <dbReference type="Pfam" id="PF13785"/>
    </source>
</evidence>
<name>A0A4Y8QAC4_9BACL</name>
<dbReference type="InterPro" id="IPR025235">
    <property type="entry name" value="DUF4178"/>
</dbReference>
<evidence type="ECO:0000313" key="3">
    <source>
        <dbReference type="Proteomes" id="UP000298246"/>
    </source>
</evidence>
<dbReference type="Pfam" id="PF13785">
    <property type="entry name" value="DUF4178"/>
    <property type="match status" value="1"/>
</dbReference>
<organism evidence="2 3">
    <name type="scientific">Paenibacillus athensensis</name>
    <dbReference type="NCBI Taxonomy" id="1967502"/>
    <lineage>
        <taxon>Bacteria</taxon>
        <taxon>Bacillati</taxon>
        <taxon>Bacillota</taxon>
        <taxon>Bacilli</taxon>
        <taxon>Bacillales</taxon>
        <taxon>Paenibacillaceae</taxon>
        <taxon>Paenibacillus</taxon>
    </lineage>
</organism>
<protein>
    <recommendedName>
        <fullName evidence="1">DUF4178 domain-containing protein</fullName>
    </recommendedName>
</protein>
<dbReference type="Proteomes" id="UP000298246">
    <property type="component" value="Unassembled WGS sequence"/>
</dbReference>
<evidence type="ECO:0000313" key="2">
    <source>
        <dbReference type="EMBL" id="TFE91381.1"/>
    </source>
</evidence>
<proteinExistence type="predicted"/>
<dbReference type="AlphaFoldDB" id="A0A4Y8QAC4"/>
<comment type="caution">
    <text evidence="2">The sequence shown here is derived from an EMBL/GenBank/DDBJ whole genome shotgun (WGS) entry which is preliminary data.</text>
</comment>
<dbReference type="RefSeq" id="WP_134749491.1">
    <property type="nucleotide sequence ID" value="NZ_MYFO02000004.1"/>
</dbReference>
<keyword evidence="3" id="KW-1185">Reference proteome</keyword>
<sequence>MSIFKRVGNILRSNKEVPEAPASRPLEEAQIGDVASLDLEEYVITGKVTYFDRGYAPHRYAYYLQSGTTIRCLLVQKGRTYDCFLCDFLEGALDDPNDVPSRLVLDEDMTYDLEHHRSDVAKTEGDTDFRNGDEVLFWHYFGPDDRYFFLQWQDGKFVAMEGERTPGSQIKFYKAQR</sequence>
<gene>
    <name evidence="2" type="ORF">B5M42_02765</name>
</gene>
<dbReference type="EMBL" id="MYFO01000002">
    <property type="protein sequence ID" value="TFE91381.1"/>
    <property type="molecule type" value="Genomic_DNA"/>
</dbReference>